<name>A0A8J3EVV1_9ACTN</name>
<dbReference type="PANTHER" id="PTHR11941:SF54">
    <property type="entry name" value="ENOYL-COA HYDRATASE, MITOCHONDRIAL"/>
    <property type="match status" value="1"/>
</dbReference>
<comment type="caution">
    <text evidence="1">The sequence shown here is derived from an EMBL/GenBank/DDBJ whole genome shotgun (WGS) entry which is preliminary data.</text>
</comment>
<dbReference type="SUPFAM" id="SSF52096">
    <property type="entry name" value="ClpP/crotonase"/>
    <property type="match status" value="1"/>
</dbReference>
<dbReference type="Pfam" id="PF00378">
    <property type="entry name" value="ECH_1"/>
    <property type="match status" value="1"/>
</dbReference>
<dbReference type="Gene3D" id="3.90.226.10">
    <property type="entry name" value="2-enoyl-CoA Hydratase, Chain A, domain 1"/>
    <property type="match status" value="1"/>
</dbReference>
<evidence type="ECO:0000313" key="1">
    <source>
        <dbReference type="EMBL" id="GGI08885.1"/>
    </source>
</evidence>
<accession>A0A8J3EVV1</accession>
<dbReference type="InterPro" id="IPR001753">
    <property type="entry name" value="Enoyl-CoA_hydra/iso"/>
</dbReference>
<dbReference type="InterPro" id="IPR029045">
    <property type="entry name" value="ClpP/crotonase-like_dom_sf"/>
</dbReference>
<dbReference type="RefSeq" id="WP_130648759.1">
    <property type="nucleotide sequence ID" value="NZ_BMHA01000013.1"/>
</dbReference>
<dbReference type="GO" id="GO:0006635">
    <property type="term" value="P:fatty acid beta-oxidation"/>
    <property type="evidence" value="ECO:0007669"/>
    <property type="project" value="TreeGrafter"/>
</dbReference>
<dbReference type="GO" id="GO:0003824">
    <property type="term" value="F:catalytic activity"/>
    <property type="evidence" value="ECO:0007669"/>
    <property type="project" value="UniProtKB-ARBA"/>
</dbReference>
<reference evidence="1" key="2">
    <citation type="submission" date="2020-09" db="EMBL/GenBank/DDBJ databases">
        <authorList>
            <person name="Sun Q."/>
            <person name="Zhou Y."/>
        </authorList>
    </citation>
    <scope>NUCLEOTIDE SEQUENCE</scope>
    <source>
        <strain evidence="1">CGMCC 1.14988</strain>
    </source>
</reference>
<gene>
    <name evidence="1" type="ORF">GCM10011354_31320</name>
</gene>
<keyword evidence="2" id="KW-1185">Reference proteome</keyword>
<reference evidence="1" key="1">
    <citation type="journal article" date="2014" name="Int. J. Syst. Evol. Microbiol.">
        <title>Complete genome sequence of Corynebacterium casei LMG S-19264T (=DSM 44701T), isolated from a smear-ripened cheese.</title>
        <authorList>
            <consortium name="US DOE Joint Genome Institute (JGI-PGF)"/>
            <person name="Walter F."/>
            <person name="Albersmeier A."/>
            <person name="Kalinowski J."/>
            <person name="Ruckert C."/>
        </authorList>
    </citation>
    <scope>NUCLEOTIDE SEQUENCE</scope>
    <source>
        <strain evidence="1">CGMCC 1.14988</strain>
    </source>
</reference>
<dbReference type="OrthoDB" id="8640486at2"/>
<dbReference type="Proteomes" id="UP000650511">
    <property type="component" value="Unassembled WGS sequence"/>
</dbReference>
<organism evidence="1 2">
    <name type="scientific">Egicoccus halophilus</name>
    <dbReference type="NCBI Taxonomy" id="1670830"/>
    <lineage>
        <taxon>Bacteria</taxon>
        <taxon>Bacillati</taxon>
        <taxon>Actinomycetota</taxon>
        <taxon>Nitriliruptoria</taxon>
        <taxon>Egicoccales</taxon>
        <taxon>Egicoccaceae</taxon>
        <taxon>Egicoccus</taxon>
    </lineage>
</organism>
<evidence type="ECO:0000313" key="2">
    <source>
        <dbReference type="Proteomes" id="UP000650511"/>
    </source>
</evidence>
<dbReference type="AlphaFoldDB" id="A0A8J3EVV1"/>
<dbReference type="CDD" id="cd06558">
    <property type="entry name" value="crotonase-like"/>
    <property type="match status" value="1"/>
</dbReference>
<sequence>MAISREVDDAGVLTITLDDGEKNALVPETFDALIDAFDADTDAQAVVLAGRPGIFTAGLNVKWMAANGGAGVERLLVRFGECLMRVWTDPRPTVCAATGHAIAAGTMFAMACDHAVAAEGGWWGLTETQIDFELPEFGIALARHNVRTDRLEDLLLPGRRIDAAAAVEAGFADEVVAADDVLATARARAAELASLPSRSYAGTKRRLRATDAQAVLAGLPTDIAALTAHLPV</sequence>
<dbReference type="EMBL" id="BMHA01000013">
    <property type="protein sequence ID" value="GGI08885.1"/>
    <property type="molecule type" value="Genomic_DNA"/>
</dbReference>
<protein>
    <submittedName>
        <fullName evidence="1">Enoyl-CoA hydratase</fullName>
    </submittedName>
</protein>
<dbReference type="PANTHER" id="PTHR11941">
    <property type="entry name" value="ENOYL-COA HYDRATASE-RELATED"/>
    <property type="match status" value="1"/>
</dbReference>
<proteinExistence type="predicted"/>